<proteinExistence type="predicted"/>
<sequence length="190" mass="21971">MIHSSLITQHANLIGTPQFEEDLNWCIEKINNHFIARPYWEESITTFFTRGTDINKHYWEVINKTAIKRITESSPTLLYSEAYREFNRMAFFAINIIITVLDDMDTTDKIDPKALEEILQITHQALSVRAPDSLSKHDDSLKNMQKSIDIFCAAIDTQTTSFVYYSNKMNNIRIAEADKTNDNSSGKRQL</sequence>
<evidence type="ECO:0000313" key="1">
    <source>
        <dbReference type="EMBL" id="PSW88149.1"/>
    </source>
</evidence>
<keyword evidence="2" id="KW-1185">Reference proteome</keyword>
<organism evidence="1 2">
    <name type="scientific">Photobacterium iliopiscarium</name>
    <dbReference type="NCBI Taxonomy" id="56192"/>
    <lineage>
        <taxon>Bacteria</taxon>
        <taxon>Pseudomonadati</taxon>
        <taxon>Pseudomonadota</taxon>
        <taxon>Gammaproteobacteria</taxon>
        <taxon>Vibrionales</taxon>
        <taxon>Vibrionaceae</taxon>
        <taxon>Photobacterium</taxon>
    </lineage>
</organism>
<protein>
    <submittedName>
        <fullName evidence="1">Uncharacterized protein</fullName>
    </submittedName>
</protein>
<dbReference type="Proteomes" id="UP000241190">
    <property type="component" value="Unassembled WGS sequence"/>
</dbReference>
<comment type="caution">
    <text evidence="1">The sequence shown here is derived from an EMBL/GenBank/DDBJ whole genome shotgun (WGS) entry which is preliminary data.</text>
</comment>
<reference evidence="1 2" key="1">
    <citation type="submission" date="2018-03" db="EMBL/GenBank/DDBJ databases">
        <title>Whole genome sequencing of Histamine producing bacteria.</title>
        <authorList>
            <person name="Butler K."/>
        </authorList>
    </citation>
    <scope>NUCLEOTIDE SEQUENCE [LARGE SCALE GENOMIC DNA]</scope>
    <source>
        <strain evidence="1 2">ATCC 51761</strain>
    </source>
</reference>
<accession>A0ABX5GLY6</accession>
<evidence type="ECO:0000313" key="2">
    <source>
        <dbReference type="Proteomes" id="UP000241190"/>
    </source>
</evidence>
<name>A0ABX5GLY6_9GAMM</name>
<dbReference type="EMBL" id="PYOP01000078">
    <property type="protein sequence ID" value="PSW88149.1"/>
    <property type="molecule type" value="Genomic_DNA"/>
</dbReference>
<gene>
    <name evidence="1" type="ORF">C9J52_20495</name>
</gene>
<dbReference type="RefSeq" id="WP_107180641.1">
    <property type="nucleotide sequence ID" value="NZ_JZSR01000123.1"/>
</dbReference>